<sequence>MSLIDFPIVDPHIHQWNPYTTPHRAALLVKLLGKDPYLMDQVARKAMPKPLMDMLGLTDYALAPYLPADYAADLGNNGLADALQAEHQQFGYQVEQVVHIEAGWHDHKGSGVVGETRWVKQLPFEQHGIRLGGIVATADFTDYRFKKILQLHQAQTPLLRGLRRMASHHPDWGIQRWSEAPHLYTNRKFLAGFEQFAKTGLSFDAWVYSNQIPDVTQLASRFPQTPIVLDHLGTPVGLFGPVGNYTGVTTAARQDIFHHWKEDIAQLAEQPNVHAKISGLMMPVLGHAFYKNRQLASPEQMVDLLSPLIEHAIAVFGVQRIIYASNFPMDKVNTSLTNLLDAYARMIQPHGDAAMQAIFRDNAKRFYRLV</sequence>
<protein>
    <submittedName>
        <fullName evidence="3">Amidohydrolase</fullName>
    </submittedName>
</protein>
<keyword evidence="3" id="KW-0378">Hydrolase</keyword>
<proteinExistence type="inferred from homology"/>
<dbReference type="EMBL" id="MLCN01000008">
    <property type="protein sequence ID" value="ONG41521.1"/>
    <property type="molecule type" value="Genomic_DNA"/>
</dbReference>
<evidence type="ECO:0000313" key="4">
    <source>
        <dbReference type="Proteomes" id="UP000192132"/>
    </source>
</evidence>
<dbReference type="OrthoDB" id="9787654at2"/>
<comment type="caution">
    <text evidence="3">The sequence shown here is derived from an EMBL/GenBank/DDBJ whole genome shotgun (WGS) entry which is preliminary data.</text>
</comment>
<dbReference type="STRING" id="1907941.BKE30_03510"/>
<dbReference type="RefSeq" id="WP_076877279.1">
    <property type="nucleotide sequence ID" value="NZ_MLCN01000008.1"/>
</dbReference>
<dbReference type="InterPro" id="IPR032466">
    <property type="entry name" value="Metal_Hydrolase"/>
</dbReference>
<dbReference type="AlphaFoldDB" id="A0A1S8CW29"/>
<accession>A0A1S8CW29</accession>
<dbReference type="GO" id="GO:0016787">
    <property type="term" value="F:hydrolase activity"/>
    <property type="evidence" value="ECO:0007669"/>
    <property type="project" value="UniProtKB-KW"/>
</dbReference>
<keyword evidence="4" id="KW-1185">Reference proteome</keyword>
<dbReference type="Pfam" id="PF04909">
    <property type="entry name" value="Amidohydro_2"/>
    <property type="match status" value="1"/>
</dbReference>
<dbReference type="InterPro" id="IPR052350">
    <property type="entry name" value="Metallo-dep_Lactonases"/>
</dbReference>
<evidence type="ECO:0000256" key="1">
    <source>
        <dbReference type="ARBA" id="ARBA00038310"/>
    </source>
</evidence>
<name>A0A1S8CW29_9GAMM</name>
<organism evidence="3 4">
    <name type="scientific">Alkanindiges hydrocarboniclasticus</name>
    <dbReference type="NCBI Taxonomy" id="1907941"/>
    <lineage>
        <taxon>Bacteria</taxon>
        <taxon>Pseudomonadati</taxon>
        <taxon>Pseudomonadota</taxon>
        <taxon>Gammaproteobacteria</taxon>
        <taxon>Moraxellales</taxon>
        <taxon>Moraxellaceae</taxon>
        <taxon>Alkanindiges</taxon>
    </lineage>
</organism>
<evidence type="ECO:0000259" key="2">
    <source>
        <dbReference type="Pfam" id="PF04909"/>
    </source>
</evidence>
<dbReference type="SUPFAM" id="SSF51556">
    <property type="entry name" value="Metallo-dependent hydrolases"/>
    <property type="match status" value="1"/>
</dbReference>
<feature type="domain" description="Amidohydrolase-related" evidence="2">
    <location>
        <begin position="152"/>
        <end position="369"/>
    </location>
</feature>
<dbReference type="PANTHER" id="PTHR43569:SF1">
    <property type="entry name" value="BLL3371 PROTEIN"/>
    <property type="match status" value="1"/>
</dbReference>
<reference evidence="3 4" key="1">
    <citation type="submission" date="2016-10" db="EMBL/GenBank/DDBJ databases">
        <title>Draft Genome sequence of Alkanindiges sp. strain H1.</title>
        <authorList>
            <person name="Subhash Y."/>
            <person name="Lee S."/>
        </authorList>
    </citation>
    <scope>NUCLEOTIDE SEQUENCE [LARGE SCALE GENOMIC DNA]</scope>
    <source>
        <strain evidence="3 4">H1</strain>
    </source>
</reference>
<dbReference type="Gene3D" id="3.20.20.140">
    <property type="entry name" value="Metal-dependent hydrolases"/>
    <property type="match status" value="1"/>
</dbReference>
<evidence type="ECO:0000313" key="3">
    <source>
        <dbReference type="EMBL" id="ONG41521.1"/>
    </source>
</evidence>
<dbReference type="PANTHER" id="PTHR43569">
    <property type="entry name" value="AMIDOHYDROLASE"/>
    <property type="match status" value="1"/>
</dbReference>
<comment type="similarity">
    <text evidence="1">Belongs to the metallo-dependent hydrolases superfamily.</text>
</comment>
<dbReference type="Proteomes" id="UP000192132">
    <property type="component" value="Unassembled WGS sequence"/>
</dbReference>
<gene>
    <name evidence="3" type="ORF">BKE30_03510</name>
</gene>
<dbReference type="InterPro" id="IPR006680">
    <property type="entry name" value="Amidohydro-rel"/>
</dbReference>